<dbReference type="EMBL" id="LYUB02000008">
    <property type="protein sequence ID" value="OVF08527.1"/>
    <property type="molecule type" value="Genomic_DNA"/>
</dbReference>
<feature type="domain" description="Importin subunit beta-1/Transportin-1-like TPR repeats" evidence="8">
    <location>
        <begin position="573"/>
        <end position="720"/>
    </location>
</feature>
<dbReference type="InterPro" id="IPR040122">
    <property type="entry name" value="Importin_beta"/>
</dbReference>
<dbReference type="InterPro" id="IPR058584">
    <property type="entry name" value="IMB1_TNPO1-like_TPR"/>
</dbReference>
<dbReference type="InterPro" id="IPR021133">
    <property type="entry name" value="HEAT_type_2"/>
</dbReference>
<protein>
    <submittedName>
        <fullName evidence="9">Importin subunit</fullName>
    </submittedName>
</protein>
<feature type="compositionally biased region" description="Acidic residues" evidence="7">
    <location>
        <begin position="354"/>
        <end position="376"/>
    </location>
</feature>
<sequence length="919" mass="100575">MWTADPQALEQLAAIFKATLSSSKAERSSANDALASARLQPHFENYLCDLLVRDLGVSADVRAAAGINLKNCVLKQSSADRSYLLATIFAGLRSSHNMVRNITGNVITSLFSACGPSGWPQALPSLLDIAADESVPLPTREAAVSALAKICEDSGSSLDDASLAALAQQLLHVTQSPQASASLRSGAVLCLNQLVPLKSSHAFVEQYLQALFTLTGDHDSGVRKNVCSAFVSIMECKPQTLVPHMGGVVSFCVHSMQDENEDVAMEACEFLLTLADSPEKAHRVSFRPHLQQVVPVLLEKMVYSEEQIFLMQILDEKDDARVADRDEDVRPNAVRSKNAHSVSKTPAAKKIEQDSDADSDDDGDSDDDDDSDDELDSWNLRRCSAATLDALSLDYPQEVISVALPLLQEKIVSPEWPVREAAILAFGAISKSCVDLARDKLPTLVPFLVERMKDAETRVRSIACWTLSRYATWVCAEAHEGGTYSSYFPPTFEAVVGLALDKKKIVQEAACSALASFVETADVELLDRYVGALLAHFAQCFASYQRKNLLVLYDCVNTFVDKIGPEVFGRSPEYANTLLPPLFANWESLQDDDTDLWPLLECMSVVASTMGEAFAPYAVPVYERAVKILANAIQLNQHVHTDPLIEAPEKDFIVTSLDLIDGLVQGFKAHSVELMKQHGANVMELVLVCFEDHDEDVRQSAYALLGDLAIFACHDMVQPYMDRIVVCIGHEINNRSYSSYAVTNNAIWSFGEIAIKADPDSIKPYVGNIVGLLVPLLKSADTQETLVENAAICLGRLGLAGGSPEIAALLPDFVYSWCAQMMYVMENEEKETAFLGFLNTLQLNPDQGLGGLNNQQGRKNLAVLVSCIGNYFEPSDKLKEMFYQVLMSYKSLLGDAWETQVLGLVDADTRGFLQTSYGV</sequence>
<evidence type="ECO:0000313" key="9">
    <source>
        <dbReference type="EMBL" id="OVF08527.1"/>
    </source>
</evidence>
<evidence type="ECO:0000256" key="3">
    <source>
        <dbReference type="ARBA" id="ARBA00022490"/>
    </source>
</evidence>
<dbReference type="Proteomes" id="UP000195602">
    <property type="component" value="Unassembled WGS sequence"/>
</dbReference>
<dbReference type="GO" id="GO:0006606">
    <property type="term" value="P:protein import into nucleus"/>
    <property type="evidence" value="ECO:0007669"/>
    <property type="project" value="InterPro"/>
</dbReference>
<keyword evidence="5" id="KW-0653">Protein transport</keyword>
<dbReference type="SUPFAM" id="SSF48371">
    <property type="entry name" value="ARM repeat"/>
    <property type="match status" value="1"/>
</dbReference>
<gene>
    <name evidence="9" type="ORF">A9F13_08g02387</name>
</gene>
<dbReference type="Gene3D" id="1.25.10.10">
    <property type="entry name" value="Leucine-rich Repeat Variant"/>
    <property type="match status" value="1"/>
</dbReference>
<dbReference type="PROSITE" id="PS50077">
    <property type="entry name" value="HEAT_REPEAT"/>
    <property type="match status" value="1"/>
</dbReference>
<keyword evidence="2" id="KW-0813">Transport</keyword>
<evidence type="ECO:0000313" key="10">
    <source>
        <dbReference type="Proteomes" id="UP000195602"/>
    </source>
</evidence>
<dbReference type="KEGG" id="clus:A9F13_08g02387"/>
<name>A0AA91PZZ4_CLALS</name>
<reference evidence="9 10" key="1">
    <citation type="submission" date="2017-04" db="EMBL/GenBank/DDBJ databases">
        <title>Draft genome of the yeast Clavispora lusitaniae type strain CBS 6936.</title>
        <authorList>
            <person name="Durrens P."/>
            <person name="Klopp C."/>
            <person name="Biteau N."/>
            <person name="Fitton-Ouhabi V."/>
            <person name="Dementhon K."/>
            <person name="Accoceberry I."/>
            <person name="Sherman D.J."/>
            <person name="Noel T."/>
        </authorList>
    </citation>
    <scope>NUCLEOTIDE SEQUENCE [LARGE SCALE GENOMIC DNA]</scope>
    <source>
        <strain evidence="9 10">CBS 6936</strain>
    </source>
</reference>
<accession>A0AA91PZZ4</accession>
<dbReference type="Pfam" id="PF25574">
    <property type="entry name" value="TPR_IMB1"/>
    <property type="match status" value="1"/>
</dbReference>
<evidence type="ECO:0000256" key="1">
    <source>
        <dbReference type="ARBA" id="ARBA00004496"/>
    </source>
</evidence>
<organism evidence="9 10">
    <name type="scientific">Clavispora lusitaniae</name>
    <name type="common">Candida lusitaniae</name>
    <dbReference type="NCBI Taxonomy" id="36911"/>
    <lineage>
        <taxon>Eukaryota</taxon>
        <taxon>Fungi</taxon>
        <taxon>Dikarya</taxon>
        <taxon>Ascomycota</taxon>
        <taxon>Saccharomycotina</taxon>
        <taxon>Pichiomycetes</taxon>
        <taxon>Metschnikowiaceae</taxon>
        <taxon>Clavispora</taxon>
    </lineage>
</organism>
<dbReference type="Pfam" id="PF13513">
    <property type="entry name" value="HEAT_EZ"/>
    <property type="match status" value="1"/>
</dbReference>
<dbReference type="InterPro" id="IPR011989">
    <property type="entry name" value="ARM-like"/>
</dbReference>
<dbReference type="PANTHER" id="PTHR10527">
    <property type="entry name" value="IMPORTIN BETA"/>
    <property type="match status" value="1"/>
</dbReference>
<keyword evidence="4" id="KW-0677">Repeat</keyword>
<proteinExistence type="predicted"/>
<comment type="caution">
    <text evidence="9">The sequence shown here is derived from an EMBL/GenBank/DDBJ whole genome shotgun (WGS) entry which is preliminary data.</text>
</comment>
<keyword evidence="3" id="KW-0963">Cytoplasm</keyword>
<comment type="subcellular location">
    <subcellularLocation>
        <location evidence="1">Cytoplasm</location>
    </subcellularLocation>
</comment>
<evidence type="ECO:0000256" key="5">
    <source>
        <dbReference type="ARBA" id="ARBA00022927"/>
    </source>
</evidence>
<feature type="region of interest" description="Disordered" evidence="7">
    <location>
        <begin position="324"/>
        <end position="376"/>
    </location>
</feature>
<evidence type="ECO:0000256" key="7">
    <source>
        <dbReference type="SAM" id="MobiDB-lite"/>
    </source>
</evidence>
<evidence type="ECO:0000256" key="2">
    <source>
        <dbReference type="ARBA" id="ARBA00022448"/>
    </source>
</evidence>
<evidence type="ECO:0000256" key="4">
    <source>
        <dbReference type="ARBA" id="ARBA00022737"/>
    </source>
</evidence>
<dbReference type="GO" id="GO:0005737">
    <property type="term" value="C:cytoplasm"/>
    <property type="evidence" value="ECO:0007669"/>
    <property type="project" value="UniProtKB-SubCell"/>
</dbReference>
<evidence type="ECO:0000259" key="8">
    <source>
        <dbReference type="Pfam" id="PF25574"/>
    </source>
</evidence>
<dbReference type="AlphaFoldDB" id="A0AA91PZZ4"/>
<feature type="repeat" description="HEAT" evidence="6">
    <location>
        <begin position="444"/>
        <end position="480"/>
    </location>
</feature>
<dbReference type="InterPro" id="IPR016024">
    <property type="entry name" value="ARM-type_fold"/>
</dbReference>
<evidence type="ECO:0000256" key="6">
    <source>
        <dbReference type="PROSITE-ProRule" id="PRU00103"/>
    </source>
</evidence>